<sequence length="227" mass="25226">MAELLVIGAHPDDVEIGMGGAIAACVQHGHGVTILDLTDGEPTPMGTPERRRAESETAAQTLGVRKRITLPLPNRYLMDTVENRVAVAEVIREVRPEILFIPYGVDAHPDHIAAERLGEAARFYAKLTKTEMRGDPHYPGRILHFFCTHYRLHVSPAFVLDITDQIERKMEAIACYRSQFNEERGNAGVLTAIRTVAAYWGTRIRRPYGEPFASKEAIGLRGLGDLL</sequence>
<dbReference type="EMBL" id="VBAN01000442">
    <property type="protein sequence ID" value="TMI78181.1"/>
    <property type="molecule type" value="Genomic_DNA"/>
</dbReference>
<dbReference type="PANTHER" id="PTHR12993:SF30">
    <property type="entry name" value="N-ACETYL-ALPHA-D-GLUCOSAMINYL L-MALATE DEACETYLASE 1"/>
    <property type="match status" value="1"/>
</dbReference>
<dbReference type="NCBIfam" id="TIGR04001">
    <property type="entry name" value="thiol_BshB1"/>
    <property type="match status" value="1"/>
</dbReference>
<comment type="caution">
    <text evidence="1">The sequence shown here is derived from an EMBL/GenBank/DDBJ whole genome shotgun (WGS) entry which is preliminary data.</text>
</comment>
<dbReference type="AlphaFoldDB" id="A0A537J3P4"/>
<dbReference type="GO" id="GO:0019213">
    <property type="term" value="F:deacetylase activity"/>
    <property type="evidence" value="ECO:0007669"/>
    <property type="project" value="InterPro"/>
</dbReference>
<dbReference type="SUPFAM" id="SSF102588">
    <property type="entry name" value="LmbE-like"/>
    <property type="match status" value="1"/>
</dbReference>
<proteinExistence type="predicted"/>
<name>A0A537J3P4_9BACT</name>
<dbReference type="InterPro" id="IPR003737">
    <property type="entry name" value="GlcNAc_PI_deacetylase-related"/>
</dbReference>
<dbReference type="GO" id="GO:0071793">
    <property type="term" value="P:bacillithiol biosynthetic process"/>
    <property type="evidence" value="ECO:0007669"/>
    <property type="project" value="InterPro"/>
</dbReference>
<protein>
    <submittedName>
        <fullName evidence="1">Bacillithiol biosynthesis deacetylase BshB1</fullName>
    </submittedName>
</protein>
<accession>A0A537J3P4</accession>
<reference evidence="1 2" key="1">
    <citation type="journal article" date="2019" name="Nat. Microbiol.">
        <title>Mediterranean grassland soil C-N compound turnover is dependent on rainfall and depth, and is mediated by genomically divergent microorganisms.</title>
        <authorList>
            <person name="Diamond S."/>
            <person name="Andeer P.F."/>
            <person name="Li Z."/>
            <person name="Crits-Christoph A."/>
            <person name="Burstein D."/>
            <person name="Anantharaman K."/>
            <person name="Lane K.R."/>
            <person name="Thomas B.C."/>
            <person name="Pan C."/>
            <person name="Northen T.R."/>
            <person name="Banfield J.F."/>
        </authorList>
    </citation>
    <scope>NUCLEOTIDE SEQUENCE [LARGE SCALE GENOMIC DNA]</scope>
    <source>
        <strain evidence="1">NP_6</strain>
    </source>
</reference>
<dbReference type="PANTHER" id="PTHR12993">
    <property type="entry name" value="N-ACETYLGLUCOSAMINYL-PHOSPHATIDYLINOSITOL DE-N-ACETYLASE-RELATED"/>
    <property type="match status" value="1"/>
</dbReference>
<dbReference type="GO" id="GO:0016811">
    <property type="term" value="F:hydrolase activity, acting on carbon-nitrogen (but not peptide) bonds, in linear amides"/>
    <property type="evidence" value="ECO:0007669"/>
    <property type="project" value="TreeGrafter"/>
</dbReference>
<dbReference type="Pfam" id="PF02585">
    <property type="entry name" value="PIG-L"/>
    <property type="match status" value="1"/>
</dbReference>
<gene>
    <name evidence="1" type="primary">bshB1</name>
    <name evidence="1" type="ORF">E6H03_12540</name>
</gene>
<dbReference type="Proteomes" id="UP000318093">
    <property type="component" value="Unassembled WGS sequence"/>
</dbReference>
<evidence type="ECO:0000313" key="1">
    <source>
        <dbReference type="EMBL" id="TMI78181.1"/>
    </source>
</evidence>
<evidence type="ECO:0000313" key="2">
    <source>
        <dbReference type="Proteomes" id="UP000318093"/>
    </source>
</evidence>
<dbReference type="Gene3D" id="3.40.50.10320">
    <property type="entry name" value="LmbE-like"/>
    <property type="match status" value="1"/>
</dbReference>
<dbReference type="InterPro" id="IPR023842">
    <property type="entry name" value="Bacillithiol_biosynth_BshB1"/>
</dbReference>
<organism evidence="1 2">
    <name type="scientific">Candidatus Segetimicrobium genomatis</name>
    <dbReference type="NCBI Taxonomy" id="2569760"/>
    <lineage>
        <taxon>Bacteria</taxon>
        <taxon>Bacillati</taxon>
        <taxon>Candidatus Sysuimicrobiota</taxon>
        <taxon>Candidatus Sysuimicrobiia</taxon>
        <taxon>Candidatus Sysuimicrobiales</taxon>
        <taxon>Candidatus Segetimicrobiaceae</taxon>
        <taxon>Candidatus Segetimicrobium</taxon>
    </lineage>
</organism>
<dbReference type="InterPro" id="IPR024078">
    <property type="entry name" value="LmbE-like_dom_sf"/>
</dbReference>